<evidence type="ECO:0000313" key="4">
    <source>
        <dbReference type="Proteomes" id="UP000046373"/>
    </source>
</evidence>
<dbReference type="Proteomes" id="UP000046373">
    <property type="component" value="Unassembled WGS sequence"/>
</dbReference>
<sequence length="59" mass="6523">MGYGGPSSYQAWTLLALAGKASALNQETPARAGLHRTRGNFDSAGHARPTWRKRRKWLV</sequence>
<dbReference type="EMBL" id="CCNB01000006">
    <property type="protein sequence ID" value="CDX31147.1"/>
    <property type="molecule type" value="Genomic_DNA"/>
</dbReference>
<accession>A0A090EK08</accession>
<reference evidence="3 4" key="1">
    <citation type="submission" date="2014-08" db="EMBL/GenBank/DDBJ databases">
        <authorList>
            <person name="Moulin Lionel"/>
        </authorList>
    </citation>
    <scope>NUCLEOTIDE SEQUENCE [LARGE SCALE GENOMIC DNA]</scope>
</reference>
<evidence type="ECO:0000313" key="1">
    <source>
        <dbReference type="EMBL" id="CDX31147.1"/>
    </source>
</evidence>
<name>A0A090EK08_MESPL</name>
<dbReference type="AlphaFoldDB" id="A0A090EK08"/>
<dbReference type="EMBL" id="CCNE01000020">
    <property type="protein sequence ID" value="CDX57642.1"/>
    <property type="molecule type" value="Genomic_DNA"/>
</dbReference>
<dbReference type="Proteomes" id="UP000046122">
    <property type="component" value="Unassembled WGS sequence"/>
</dbReference>
<organism evidence="1 4">
    <name type="scientific">Mesorhizobium plurifarium</name>
    <dbReference type="NCBI Taxonomy" id="69974"/>
    <lineage>
        <taxon>Bacteria</taxon>
        <taxon>Pseudomonadati</taxon>
        <taxon>Pseudomonadota</taxon>
        <taxon>Alphaproteobacteria</taxon>
        <taxon>Hyphomicrobiales</taxon>
        <taxon>Phyllobacteriaceae</taxon>
        <taxon>Mesorhizobium</taxon>
    </lineage>
</organism>
<proteinExistence type="predicted"/>
<evidence type="ECO:0000313" key="2">
    <source>
        <dbReference type="EMBL" id="CDX57642.1"/>
    </source>
</evidence>
<gene>
    <name evidence="2" type="ORF">MPL3365_270167</name>
    <name evidence="1" type="ORF">MPLDJ20_140183</name>
</gene>
<evidence type="ECO:0000313" key="3">
    <source>
        <dbReference type="Proteomes" id="UP000046122"/>
    </source>
</evidence>
<protein>
    <submittedName>
        <fullName evidence="1">Uncharacterized protein</fullName>
    </submittedName>
</protein>